<reference evidence="9" key="1">
    <citation type="journal article" date="2019" name="Int. J. Syst. Evol. Microbiol.">
        <title>The Global Catalogue of Microorganisms (GCM) 10K type strain sequencing project: providing services to taxonomists for standard genome sequencing and annotation.</title>
        <authorList>
            <consortium name="The Broad Institute Genomics Platform"/>
            <consortium name="The Broad Institute Genome Sequencing Center for Infectious Disease"/>
            <person name="Wu L."/>
            <person name="Ma J."/>
        </authorList>
    </citation>
    <scope>NUCLEOTIDE SEQUENCE [LARGE SCALE GENOMIC DNA]</scope>
    <source>
        <strain evidence="9">JCM 19635</strain>
    </source>
</reference>
<dbReference type="SUPFAM" id="SSF48452">
    <property type="entry name" value="TPR-like"/>
    <property type="match status" value="1"/>
</dbReference>
<feature type="domain" description="RagB/SusD" evidence="6">
    <location>
        <begin position="324"/>
        <end position="418"/>
    </location>
</feature>
<feature type="domain" description="SusD-like N-terminal" evidence="7">
    <location>
        <begin position="82"/>
        <end position="222"/>
    </location>
</feature>
<organism evidence="8 9">
    <name type="scientific">Hymenobacter humi</name>
    <dbReference type="NCBI Taxonomy" id="1411620"/>
    <lineage>
        <taxon>Bacteria</taxon>
        <taxon>Pseudomonadati</taxon>
        <taxon>Bacteroidota</taxon>
        <taxon>Cytophagia</taxon>
        <taxon>Cytophagales</taxon>
        <taxon>Hymenobacteraceae</taxon>
        <taxon>Hymenobacter</taxon>
    </lineage>
</organism>
<keyword evidence="9" id="KW-1185">Reference proteome</keyword>
<protein>
    <submittedName>
        <fullName evidence="8">RagB/SusD family nutrient uptake outer membrane protein</fullName>
    </submittedName>
</protein>
<evidence type="ECO:0000256" key="5">
    <source>
        <dbReference type="ARBA" id="ARBA00023237"/>
    </source>
</evidence>
<evidence type="ECO:0000259" key="7">
    <source>
        <dbReference type="Pfam" id="PF14322"/>
    </source>
</evidence>
<dbReference type="EMBL" id="JBHTEK010000001">
    <property type="protein sequence ID" value="MFC7667893.1"/>
    <property type="molecule type" value="Genomic_DNA"/>
</dbReference>
<dbReference type="InterPro" id="IPR012944">
    <property type="entry name" value="SusD_RagB_dom"/>
</dbReference>
<evidence type="ECO:0000256" key="2">
    <source>
        <dbReference type="ARBA" id="ARBA00006275"/>
    </source>
</evidence>
<dbReference type="InterPro" id="IPR033985">
    <property type="entry name" value="SusD-like_N"/>
</dbReference>
<proteinExistence type="inferred from homology"/>
<evidence type="ECO:0000313" key="9">
    <source>
        <dbReference type="Proteomes" id="UP001596513"/>
    </source>
</evidence>
<gene>
    <name evidence="8" type="ORF">ACFQT0_11215</name>
</gene>
<dbReference type="RefSeq" id="WP_380202780.1">
    <property type="nucleotide sequence ID" value="NZ_JBHTEK010000001.1"/>
</dbReference>
<dbReference type="Gene3D" id="1.25.40.390">
    <property type="match status" value="1"/>
</dbReference>
<evidence type="ECO:0000256" key="1">
    <source>
        <dbReference type="ARBA" id="ARBA00004442"/>
    </source>
</evidence>
<keyword evidence="5" id="KW-0998">Cell outer membrane</keyword>
<evidence type="ECO:0000313" key="8">
    <source>
        <dbReference type="EMBL" id="MFC7667893.1"/>
    </source>
</evidence>
<comment type="similarity">
    <text evidence="2">Belongs to the SusD family.</text>
</comment>
<keyword evidence="4" id="KW-0472">Membrane</keyword>
<accession>A0ABW2U6E8</accession>
<sequence length="450" mass="48582">MSLGLTVGACDKLVNVEPQNSISSDKGFTTKEDAAAGLLGAYDATQSSDYYGLAFPTMADLISGDVRHVGTFVTTYGVIGANQTLPDNIQVGNTWNSIYLAIGRANYLIKESEKINDPAFPKLTTQGEARALRALHYMNLIGLWGGTPQGYGYAGGLGVPLRLLPTTAIGPETEAIGRASEADVAAAIREDLDFAIANLPTGAGGNRVTKNAALALRARFELRERKYADALKFAQQVPAIPNFATSANTGTTAPDAIWQLFFSNTDQSQYAFYWYPSPSRNEFDPGSSIAAAHPAGDKRLPINVVSASTAVTVAGSPYTLAAGTTQKYYRTSTRDDRFNMVRYAEVVLTIAEAAAQTGDLITAKTQLDIIRTRAGLAPTTAITAPALITDILLQRRLEFAYEGLYWFDLRRTNTVQTALPSYTQSFRNLFPIPFREVSLTNGLIAQNPLY</sequence>
<dbReference type="Pfam" id="PF07980">
    <property type="entry name" value="SusD_RagB"/>
    <property type="match status" value="1"/>
</dbReference>
<comment type="subcellular location">
    <subcellularLocation>
        <location evidence="1">Cell outer membrane</location>
    </subcellularLocation>
</comment>
<keyword evidence="3" id="KW-0732">Signal</keyword>
<dbReference type="CDD" id="cd08977">
    <property type="entry name" value="SusD"/>
    <property type="match status" value="1"/>
</dbReference>
<comment type="caution">
    <text evidence="8">The sequence shown here is derived from an EMBL/GenBank/DDBJ whole genome shotgun (WGS) entry which is preliminary data.</text>
</comment>
<evidence type="ECO:0000256" key="3">
    <source>
        <dbReference type="ARBA" id="ARBA00022729"/>
    </source>
</evidence>
<dbReference type="Proteomes" id="UP001596513">
    <property type="component" value="Unassembled WGS sequence"/>
</dbReference>
<dbReference type="Pfam" id="PF14322">
    <property type="entry name" value="SusD-like_3"/>
    <property type="match status" value="1"/>
</dbReference>
<name>A0ABW2U6E8_9BACT</name>
<dbReference type="InterPro" id="IPR011990">
    <property type="entry name" value="TPR-like_helical_dom_sf"/>
</dbReference>
<evidence type="ECO:0000259" key="6">
    <source>
        <dbReference type="Pfam" id="PF07980"/>
    </source>
</evidence>
<evidence type="ECO:0000256" key="4">
    <source>
        <dbReference type="ARBA" id="ARBA00023136"/>
    </source>
</evidence>